<comment type="similarity">
    <text evidence="2 7">Belongs to the tetraspanin (TM4SF) family.</text>
</comment>
<keyword evidence="5 7" id="KW-0472">Membrane</keyword>
<feature type="transmembrane region" description="Helical" evidence="7">
    <location>
        <begin position="50"/>
        <end position="76"/>
    </location>
</feature>
<name>A0A6J1X9C9_GALME</name>
<dbReference type="KEGG" id="gmw:113523209"/>
<sequence>MSSNTCSHVLNVLYAVLGLALACTALWFFVEVKEITNLRNSNHYLLDYNLYWPQVIPWLFIIVGVLVMSISCCGFVGTTKRKSGMLRVHITFIGIAIVVSIAVAVIALVFADSKSSDNFIKDTIWDAYFQMKEDHDVESAFGRIERRLQCCGAEGPRDYVNWKTDFPQSCCDVYYHGWLEPYSINCEITNKLANERHGCSTVASQYARIIIKVLSGVTVFIALISIIILSVTIKILKSLTRRPRVMQAQHESESKKVLI</sequence>
<keyword evidence="3 7" id="KW-0812">Transmembrane</keyword>
<gene>
    <name evidence="9" type="primary">LOC113523209</name>
</gene>
<feature type="transmembrane region" description="Helical" evidence="7">
    <location>
        <begin position="88"/>
        <end position="111"/>
    </location>
</feature>
<dbReference type="AlphaFoldDB" id="A0A6J1X9C9"/>
<dbReference type="GO" id="GO:0005886">
    <property type="term" value="C:plasma membrane"/>
    <property type="evidence" value="ECO:0007669"/>
    <property type="project" value="TreeGrafter"/>
</dbReference>
<dbReference type="PANTHER" id="PTHR19282">
    <property type="entry name" value="TETRASPANIN"/>
    <property type="match status" value="1"/>
</dbReference>
<evidence type="ECO:0000256" key="7">
    <source>
        <dbReference type="RuleBase" id="RU361218"/>
    </source>
</evidence>
<dbReference type="InterPro" id="IPR000301">
    <property type="entry name" value="Tetraspanin_animals"/>
</dbReference>
<evidence type="ECO:0000256" key="4">
    <source>
        <dbReference type="ARBA" id="ARBA00022989"/>
    </source>
</evidence>
<proteinExistence type="inferred from homology"/>
<evidence type="ECO:0000256" key="3">
    <source>
        <dbReference type="ARBA" id="ARBA00022692"/>
    </source>
</evidence>
<organism evidence="8 9">
    <name type="scientific">Galleria mellonella</name>
    <name type="common">Greater wax moth</name>
    <dbReference type="NCBI Taxonomy" id="7137"/>
    <lineage>
        <taxon>Eukaryota</taxon>
        <taxon>Metazoa</taxon>
        <taxon>Ecdysozoa</taxon>
        <taxon>Arthropoda</taxon>
        <taxon>Hexapoda</taxon>
        <taxon>Insecta</taxon>
        <taxon>Pterygota</taxon>
        <taxon>Neoptera</taxon>
        <taxon>Endopterygota</taxon>
        <taxon>Lepidoptera</taxon>
        <taxon>Glossata</taxon>
        <taxon>Ditrysia</taxon>
        <taxon>Pyraloidea</taxon>
        <taxon>Pyralidae</taxon>
        <taxon>Galleriinae</taxon>
        <taxon>Galleria</taxon>
    </lineage>
</organism>
<dbReference type="GeneID" id="113523209"/>
<dbReference type="RefSeq" id="XP_026764879.1">
    <property type="nucleotide sequence ID" value="XM_026909078.3"/>
</dbReference>
<evidence type="ECO:0000256" key="1">
    <source>
        <dbReference type="ARBA" id="ARBA00004141"/>
    </source>
</evidence>
<comment type="subcellular location">
    <subcellularLocation>
        <location evidence="1 7">Membrane</location>
        <topology evidence="1 7">Multi-pass membrane protein</topology>
    </subcellularLocation>
</comment>
<feature type="disulfide bond" evidence="6">
    <location>
        <begin position="151"/>
        <end position="170"/>
    </location>
</feature>
<evidence type="ECO:0000313" key="8">
    <source>
        <dbReference type="Proteomes" id="UP001652740"/>
    </source>
</evidence>
<dbReference type="OrthoDB" id="10033535at2759"/>
<dbReference type="Proteomes" id="UP001652740">
    <property type="component" value="Unplaced"/>
</dbReference>
<feature type="transmembrane region" description="Helical" evidence="7">
    <location>
        <begin position="12"/>
        <end position="30"/>
    </location>
</feature>
<evidence type="ECO:0000313" key="9">
    <source>
        <dbReference type="RefSeq" id="XP_026764879.1"/>
    </source>
</evidence>
<evidence type="ECO:0000256" key="5">
    <source>
        <dbReference type="ARBA" id="ARBA00023136"/>
    </source>
</evidence>
<keyword evidence="8" id="KW-1185">Reference proteome</keyword>
<feature type="transmembrane region" description="Helical" evidence="7">
    <location>
        <begin position="209"/>
        <end position="236"/>
    </location>
</feature>
<dbReference type="SUPFAM" id="SSF48652">
    <property type="entry name" value="Tetraspanin"/>
    <property type="match status" value="1"/>
</dbReference>
<dbReference type="Gene3D" id="1.10.1450.10">
    <property type="entry name" value="Tetraspanin"/>
    <property type="match status" value="1"/>
</dbReference>
<dbReference type="PRINTS" id="PR00259">
    <property type="entry name" value="TMFOUR"/>
</dbReference>
<accession>A0A6J1X9C9</accession>
<keyword evidence="4 7" id="KW-1133">Transmembrane helix</keyword>
<dbReference type="InterPro" id="IPR008952">
    <property type="entry name" value="Tetraspanin_EC2_sf"/>
</dbReference>
<dbReference type="InParanoid" id="A0A6J1X9C9"/>
<dbReference type="PANTHER" id="PTHR19282:SF544">
    <property type="entry name" value="TETRASPANIN"/>
    <property type="match status" value="1"/>
</dbReference>
<keyword evidence="6" id="KW-1015">Disulfide bond</keyword>
<reference evidence="9" key="1">
    <citation type="submission" date="2025-08" db="UniProtKB">
        <authorList>
            <consortium name="RefSeq"/>
        </authorList>
    </citation>
    <scope>IDENTIFICATION</scope>
    <source>
        <tissue evidence="9">Whole larvae</tissue>
    </source>
</reference>
<evidence type="ECO:0000256" key="2">
    <source>
        <dbReference type="ARBA" id="ARBA00006840"/>
    </source>
</evidence>
<evidence type="ECO:0000256" key="6">
    <source>
        <dbReference type="PIRSR" id="PIRSR002419-1"/>
    </source>
</evidence>
<dbReference type="InterPro" id="IPR018499">
    <property type="entry name" value="Tetraspanin/Peripherin"/>
</dbReference>
<dbReference type="Pfam" id="PF00335">
    <property type="entry name" value="Tetraspanin"/>
    <property type="match status" value="1"/>
</dbReference>
<protein>
    <recommendedName>
        <fullName evidence="7">Tetraspanin</fullName>
    </recommendedName>
</protein>
<dbReference type="PIRSF" id="PIRSF002419">
    <property type="entry name" value="Tetraspanin"/>
    <property type="match status" value="1"/>
</dbReference>